<dbReference type="Proteomes" id="UP000549913">
    <property type="component" value="Unassembled WGS sequence"/>
</dbReference>
<dbReference type="SUPFAM" id="SSF46785">
    <property type="entry name" value="Winged helix' DNA-binding domain"/>
    <property type="match status" value="1"/>
</dbReference>
<dbReference type="InterPro" id="IPR036388">
    <property type="entry name" value="WH-like_DNA-bd_sf"/>
</dbReference>
<keyword evidence="5" id="KW-0804">Transcription</keyword>
<dbReference type="SMART" id="SM00345">
    <property type="entry name" value="HTH_GNTR"/>
    <property type="match status" value="1"/>
</dbReference>
<organism evidence="7 8">
    <name type="scientific">Herbiconiux flava</name>
    <dbReference type="NCBI Taxonomy" id="881268"/>
    <lineage>
        <taxon>Bacteria</taxon>
        <taxon>Bacillati</taxon>
        <taxon>Actinomycetota</taxon>
        <taxon>Actinomycetes</taxon>
        <taxon>Micrococcales</taxon>
        <taxon>Microbacteriaceae</taxon>
        <taxon>Herbiconiux</taxon>
    </lineage>
</organism>
<dbReference type="InterPro" id="IPR015424">
    <property type="entry name" value="PyrdxlP-dep_Trfase"/>
</dbReference>
<comment type="caution">
    <text evidence="7">The sequence shown here is derived from an EMBL/GenBank/DDBJ whole genome shotgun (WGS) entry which is preliminary data.</text>
</comment>
<keyword evidence="8" id="KW-1185">Reference proteome</keyword>
<dbReference type="InterPro" id="IPR036390">
    <property type="entry name" value="WH_DNA-bd_sf"/>
</dbReference>
<dbReference type="InterPro" id="IPR004839">
    <property type="entry name" value="Aminotransferase_I/II_large"/>
</dbReference>
<dbReference type="Gene3D" id="3.90.1150.10">
    <property type="entry name" value="Aspartate Aminotransferase, domain 1"/>
    <property type="match status" value="1"/>
</dbReference>
<evidence type="ECO:0000256" key="3">
    <source>
        <dbReference type="ARBA" id="ARBA00023015"/>
    </source>
</evidence>
<dbReference type="InterPro" id="IPR015422">
    <property type="entry name" value="PyrdxlP-dep_Trfase_small"/>
</dbReference>
<evidence type="ECO:0000256" key="4">
    <source>
        <dbReference type="ARBA" id="ARBA00023125"/>
    </source>
</evidence>
<evidence type="ECO:0000313" key="7">
    <source>
        <dbReference type="EMBL" id="NYD69091.1"/>
    </source>
</evidence>
<evidence type="ECO:0000256" key="2">
    <source>
        <dbReference type="ARBA" id="ARBA00022898"/>
    </source>
</evidence>
<proteinExistence type="inferred from homology"/>
<reference evidence="7 8" key="1">
    <citation type="submission" date="2020-07" db="EMBL/GenBank/DDBJ databases">
        <title>Sequencing the genomes of 1000 actinobacteria strains.</title>
        <authorList>
            <person name="Klenk H.-P."/>
        </authorList>
    </citation>
    <scope>NUCLEOTIDE SEQUENCE [LARGE SCALE GENOMIC DNA]</scope>
    <source>
        <strain evidence="7 8">DSM 26474</strain>
    </source>
</reference>
<dbReference type="AlphaFoldDB" id="A0A852SKT2"/>
<dbReference type="InterPro" id="IPR000524">
    <property type="entry name" value="Tscrpt_reg_HTH_GntR"/>
</dbReference>
<dbReference type="Pfam" id="PF00155">
    <property type="entry name" value="Aminotran_1_2"/>
    <property type="match status" value="1"/>
</dbReference>
<evidence type="ECO:0000256" key="1">
    <source>
        <dbReference type="ARBA" id="ARBA00005384"/>
    </source>
</evidence>
<protein>
    <submittedName>
        <fullName evidence="7">DNA-binding transcriptional MocR family regulator</fullName>
    </submittedName>
</protein>
<dbReference type="Gene3D" id="1.10.10.10">
    <property type="entry name" value="Winged helix-like DNA-binding domain superfamily/Winged helix DNA-binding domain"/>
    <property type="match status" value="1"/>
</dbReference>
<dbReference type="InterPro" id="IPR015421">
    <property type="entry name" value="PyrdxlP-dep_Trfase_major"/>
</dbReference>
<dbReference type="CDD" id="cd00609">
    <property type="entry name" value="AAT_like"/>
    <property type="match status" value="1"/>
</dbReference>
<dbReference type="InterPro" id="IPR051446">
    <property type="entry name" value="HTH_trans_reg/aminotransferase"/>
</dbReference>
<dbReference type="GO" id="GO:0030170">
    <property type="term" value="F:pyridoxal phosphate binding"/>
    <property type="evidence" value="ECO:0007669"/>
    <property type="project" value="InterPro"/>
</dbReference>
<dbReference type="SUPFAM" id="SSF53383">
    <property type="entry name" value="PLP-dependent transferases"/>
    <property type="match status" value="1"/>
</dbReference>
<dbReference type="Gene3D" id="3.40.640.10">
    <property type="entry name" value="Type I PLP-dependent aspartate aminotransferase-like (Major domain)"/>
    <property type="match status" value="1"/>
</dbReference>
<dbReference type="PROSITE" id="PS50949">
    <property type="entry name" value="HTH_GNTR"/>
    <property type="match status" value="1"/>
</dbReference>
<evidence type="ECO:0000259" key="6">
    <source>
        <dbReference type="PROSITE" id="PS50949"/>
    </source>
</evidence>
<dbReference type="GO" id="GO:0003700">
    <property type="term" value="F:DNA-binding transcription factor activity"/>
    <property type="evidence" value="ECO:0007669"/>
    <property type="project" value="InterPro"/>
</dbReference>
<dbReference type="EMBL" id="JACCBM010000001">
    <property type="protein sequence ID" value="NYD69091.1"/>
    <property type="molecule type" value="Genomic_DNA"/>
</dbReference>
<dbReference type="RefSeq" id="WP_179546479.1">
    <property type="nucleotide sequence ID" value="NZ_BSEW01000001.1"/>
</dbReference>
<dbReference type="PANTHER" id="PTHR46577">
    <property type="entry name" value="HTH-TYPE TRANSCRIPTIONAL REGULATORY PROTEIN GABR"/>
    <property type="match status" value="1"/>
</dbReference>
<evidence type="ECO:0000256" key="5">
    <source>
        <dbReference type="ARBA" id="ARBA00023163"/>
    </source>
</evidence>
<evidence type="ECO:0000313" key="8">
    <source>
        <dbReference type="Proteomes" id="UP000549913"/>
    </source>
</evidence>
<keyword evidence="4 7" id="KW-0238">DNA-binding</keyword>
<dbReference type="PANTHER" id="PTHR46577:SF2">
    <property type="entry name" value="TRANSCRIPTIONAL REGULATORY PROTEIN"/>
    <property type="match status" value="1"/>
</dbReference>
<dbReference type="Pfam" id="PF00392">
    <property type="entry name" value="GntR"/>
    <property type="match status" value="1"/>
</dbReference>
<keyword evidence="3" id="KW-0805">Transcription regulation</keyword>
<gene>
    <name evidence="7" type="ORF">BJ984_000249</name>
</gene>
<dbReference type="GO" id="GO:0003677">
    <property type="term" value="F:DNA binding"/>
    <property type="evidence" value="ECO:0007669"/>
    <property type="project" value="UniProtKB-KW"/>
</dbReference>
<sequence length="467" mass="48870">MSDSSSSARIAAALRAEVGGLRAGARLPSTRALTARFAASPVTVQQAVRMLVREGLVESRPGDGTFVRPARPAPRADHSWQTAALGPARADGGFVGSTMQTPGEDVIALHSGYPVDDLLPVRAVQTALARAARSRSALDRPPAAGLPELRSWFAADLAIAAPAGGSAPTAADVLVMPGGQSALSSVFRALARPGDPIVMESPGYWGAIAAARQAGLVIVPVPRDGDAVDPVVLAEAFERTRARLFYAMPHFANPTGSTWSATSARAILDVVRSNGAFLVEDDWAHDFALDAPVRPLAATDPDGHVVAVRSLTKSVSPSIRVAAVVARGPARSRIHTDRVVDGLYVSGVLQTAALEVVTAPGWQPHLHRMRDQLRARRDALAALVTELLPAGTLTALPRGGLNLWLQLPPGVESPAFVAACAAAGVLISPGEEWFPAEPTGAFVRLNYSGPDPSRFEEAVRTLARLLP</sequence>
<comment type="similarity">
    <text evidence="1">In the C-terminal section; belongs to the class-I pyridoxal-phosphate-dependent aminotransferase family.</text>
</comment>
<dbReference type="CDD" id="cd07377">
    <property type="entry name" value="WHTH_GntR"/>
    <property type="match status" value="1"/>
</dbReference>
<accession>A0A852SKT2</accession>
<name>A0A852SKT2_9MICO</name>
<feature type="domain" description="HTH gntR-type" evidence="6">
    <location>
        <begin position="2"/>
        <end position="70"/>
    </location>
</feature>
<keyword evidence="2" id="KW-0663">Pyridoxal phosphate</keyword>